<dbReference type="PANTHER" id="PTHR12993">
    <property type="entry name" value="N-ACETYLGLUCOSAMINYL-PHOSPHATIDYLINOSITOL DE-N-ACETYLASE-RELATED"/>
    <property type="match status" value="1"/>
</dbReference>
<protein>
    <recommendedName>
        <fullName evidence="3">GlcNAc-PI de-N-acetylase</fullName>
    </recommendedName>
</protein>
<dbReference type="Gene3D" id="3.40.50.10320">
    <property type="entry name" value="LmbE-like"/>
    <property type="match status" value="1"/>
</dbReference>
<dbReference type="Proteomes" id="UP000178429">
    <property type="component" value="Unassembled WGS sequence"/>
</dbReference>
<dbReference type="InterPro" id="IPR024078">
    <property type="entry name" value="LmbE-like_dom_sf"/>
</dbReference>
<dbReference type="Pfam" id="PF02585">
    <property type="entry name" value="PIG-L"/>
    <property type="match status" value="1"/>
</dbReference>
<evidence type="ECO:0000313" key="1">
    <source>
        <dbReference type="EMBL" id="OGM70282.1"/>
    </source>
</evidence>
<name>A0A1F8C1Z8_9BACT</name>
<dbReference type="SUPFAM" id="SSF102588">
    <property type="entry name" value="LmbE-like"/>
    <property type="match status" value="1"/>
</dbReference>
<dbReference type="STRING" id="1802525.A2975_04395"/>
<dbReference type="PANTHER" id="PTHR12993:SF11">
    <property type="entry name" value="N-ACETYLGLUCOSAMINYL-PHOSPHATIDYLINOSITOL DE-N-ACETYLASE"/>
    <property type="match status" value="1"/>
</dbReference>
<proteinExistence type="predicted"/>
<evidence type="ECO:0000313" key="2">
    <source>
        <dbReference type="Proteomes" id="UP000178429"/>
    </source>
</evidence>
<dbReference type="AlphaFoldDB" id="A0A1F8C1Z8"/>
<organism evidence="1 2">
    <name type="scientific">Candidatus Woesebacteria bacterium RIFCSPLOWO2_01_FULL_44_14</name>
    <dbReference type="NCBI Taxonomy" id="1802525"/>
    <lineage>
        <taxon>Bacteria</taxon>
        <taxon>Candidatus Woeseibacteriota</taxon>
    </lineage>
</organism>
<gene>
    <name evidence="1" type="ORF">A2975_04395</name>
</gene>
<dbReference type="GO" id="GO:0016811">
    <property type="term" value="F:hydrolase activity, acting on carbon-nitrogen (but not peptide) bonds, in linear amides"/>
    <property type="evidence" value="ECO:0007669"/>
    <property type="project" value="TreeGrafter"/>
</dbReference>
<sequence>MINSSKSTKNKILVIAPHPDDEIIGCGGTIAKAIENNNNVYIQYLSSGDRIEKRREEEAKKVCSYMKITDCQFLRLKDQTFKVSVQNISKIIKYWKKIKPDFIYINHDLDADYEHKISYQIISQAYWRYNINSNKKTKGLILYEVHKPLQAYNLVEDITKYIGIKMKAMSYYKSQLETSRIDLAIKGLNQYRGLLHEQCDFAEVFAIKRFSSLFET</sequence>
<dbReference type="EMBL" id="MGHL01000006">
    <property type="protein sequence ID" value="OGM70282.1"/>
    <property type="molecule type" value="Genomic_DNA"/>
</dbReference>
<evidence type="ECO:0008006" key="3">
    <source>
        <dbReference type="Google" id="ProtNLM"/>
    </source>
</evidence>
<reference evidence="1 2" key="1">
    <citation type="journal article" date="2016" name="Nat. Commun.">
        <title>Thousands of microbial genomes shed light on interconnected biogeochemical processes in an aquifer system.</title>
        <authorList>
            <person name="Anantharaman K."/>
            <person name="Brown C.T."/>
            <person name="Hug L.A."/>
            <person name="Sharon I."/>
            <person name="Castelle C.J."/>
            <person name="Probst A.J."/>
            <person name="Thomas B.C."/>
            <person name="Singh A."/>
            <person name="Wilkins M.J."/>
            <person name="Karaoz U."/>
            <person name="Brodie E.L."/>
            <person name="Williams K.H."/>
            <person name="Hubbard S.S."/>
            <person name="Banfield J.F."/>
        </authorList>
    </citation>
    <scope>NUCLEOTIDE SEQUENCE [LARGE SCALE GENOMIC DNA]</scope>
</reference>
<comment type="caution">
    <text evidence="1">The sequence shown here is derived from an EMBL/GenBank/DDBJ whole genome shotgun (WGS) entry which is preliminary data.</text>
</comment>
<dbReference type="InterPro" id="IPR003737">
    <property type="entry name" value="GlcNAc_PI_deacetylase-related"/>
</dbReference>
<accession>A0A1F8C1Z8</accession>